<proteinExistence type="inferred from homology"/>
<dbReference type="EMBL" id="AAQH01000016">
    <property type="protein sequence ID" value="EAT11560.1"/>
    <property type="molecule type" value="Genomic_DNA"/>
</dbReference>
<keyword evidence="9" id="KW-1185">Reference proteome</keyword>
<dbReference type="InterPro" id="IPR011990">
    <property type="entry name" value="TPR-like_helical_dom_sf"/>
</dbReference>
<evidence type="ECO:0000256" key="2">
    <source>
        <dbReference type="ARBA" id="ARBA00023136"/>
    </source>
</evidence>
<evidence type="ECO:0000256" key="5">
    <source>
        <dbReference type="ARBA" id="ARBA00023288"/>
    </source>
</evidence>
<evidence type="ECO:0000313" key="9">
    <source>
        <dbReference type="Proteomes" id="UP000004263"/>
    </source>
</evidence>
<dbReference type="Gene3D" id="1.25.40.10">
    <property type="entry name" value="Tetratricopeptide repeat domain"/>
    <property type="match status" value="1"/>
</dbReference>
<dbReference type="InterPro" id="IPR017689">
    <property type="entry name" value="BamD"/>
</dbReference>
<evidence type="ECO:0000256" key="1">
    <source>
        <dbReference type="ARBA" id="ARBA00022729"/>
    </source>
</evidence>
<dbReference type="AlphaFoldDB" id="Q1N003"/>
<dbReference type="HOGENOM" id="CLU_065982_0_0_6"/>
<comment type="similarity">
    <text evidence="6">Belongs to the BamD family.</text>
</comment>
<keyword evidence="5 8" id="KW-0449">Lipoprotein</keyword>
<protein>
    <recommendedName>
        <fullName evidence="6">Outer membrane protein assembly factor BamD</fullName>
    </recommendedName>
</protein>
<gene>
    <name evidence="6" type="primary">bamD</name>
    <name evidence="8" type="ORF">RED65_02779</name>
</gene>
<dbReference type="SUPFAM" id="SSF48452">
    <property type="entry name" value="TPR-like"/>
    <property type="match status" value="1"/>
</dbReference>
<dbReference type="GO" id="GO:0051205">
    <property type="term" value="P:protein insertion into membrane"/>
    <property type="evidence" value="ECO:0007669"/>
    <property type="project" value="UniProtKB-UniRule"/>
</dbReference>
<evidence type="ECO:0000256" key="6">
    <source>
        <dbReference type="HAMAP-Rule" id="MF_00922"/>
    </source>
</evidence>
<comment type="subcellular location">
    <subcellularLocation>
        <location evidence="6">Cell outer membrane</location>
    </subcellularLocation>
</comment>
<comment type="caution">
    <text evidence="8">The sequence shown here is derived from an EMBL/GenBank/DDBJ whole genome shotgun (WGS) entry which is preliminary data.</text>
</comment>
<evidence type="ECO:0000259" key="7">
    <source>
        <dbReference type="Pfam" id="PF13525"/>
    </source>
</evidence>
<feature type="domain" description="Outer membrane lipoprotein BamD-like" evidence="7">
    <location>
        <begin position="46"/>
        <end position="249"/>
    </location>
</feature>
<dbReference type="NCBIfam" id="TIGR03302">
    <property type="entry name" value="OM_YfiO"/>
    <property type="match status" value="1"/>
</dbReference>
<name>Q1N003_9GAMM</name>
<dbReference type="Proteomes" id="UP000004263">
    <property type="component" value="Unassembled WGS sequence"/>
</dbReference>
<dbReference type="STRING" id="207949.RED65_02779"/>
<dbReference type="Pfam" id="PF13525">
    <property type="entry name" value="YfiO"/>
    <property type="match status" value="1"/>
</dbReference>
<comment type="subunit">
    <text evidence="6">Part of the Bam complex.</text>
</comment>
<dbReference type="InterPro" id="IPR039565">
    <property type="entry name" value="BamD-like"/>
</dbReference>
<evidence type="ECO:0000313" key="8">
    <source>
        <dbReference type="EMBL" id="EAT11560.1"/>
    </source>
</evidence>
<sequence>MWLNAPLISNIEIISDTIMRFLILLITIASLAACSSSGKRPDQELSERGIYDKAMEAIGNENFFLAIETLERLENRYPFGKYSEQAQLEMIHAQYQAQDLENARATAERFIRLHPQHPKVDYAYYMKALTTYELGLSLVERYFADEESQRDPSPAQESFNELAELIKRFPNSEYAADARQRMIYLRDRIALHEIHVARYYLKRHAYVAAANRGRNVVENFQGTKQVDDGLAMMVEAYTLLGQKDLADKSLKVLKANYPEHEQLVDGKFQLSGWHKKDHRSIWNVMTFGLVD</sequence>
<dbReference type="PANTHER" id="PTHR37423">
    <property type="entry name" value="SOLUBLE LYTIC MUREIN TRANSGLYCOSYLASE-RELATED"/>
    <property type="match status" value="1"/>
</dbReference>
<dbReference type="GO" id="GO:1990063">
    <property type="term" value="C:Bam protein complex"/>
    <property type="evidence" value="ECO:0007669"/>
    <property type="project" value="TreeGrafter"/>
</dbReference>
<dbReference type="HAMAP" id="MF_00922">
    <property type="entry name" value="OM_assembly_BamD"/>
    <property type="match status" value="1"/>
</dbReference>
<keyword evidence="1 6" id="KW-0732">Signal</keyword>
<dbReference type="CDD" id="cd15830">
    <property type="entry name" value="BamD"/>
    <property type="match status" value="1"/>
</dbReference>
<keyword evidence="4 6" id="KW-0998">Cell outer membrane</keyword>
<dbReference type="PANTHER" id="PTHR37423:SF1">
    <property type="entry name" value="OUTER MEMBRANE PROTEIN ASSEMBLY FACTOR BAMD"/>
    <property type="match status" value="1"/>
</dbReference>
<reference evidence="8 9" key="1">
    <citation type="submission" date="2006-03" db="EMBL/GenBank/DDBJ databases">
        <authorList>
            <person name="Pinhassi J."/>
            <person name="Pedros-Alio C."/>
            <person name="Ferriera S."/>
            <person name="Johnson J."/>
            <person name="Kravitz S."/>
            <person name="Halpern A."/>
            <person name="Remington K."/>
            <person name="Beeson K."/>
            <person name="Tran B."/>
            <person name="Rogers Y.-H."/>
            <person name="Friedman R."/>
            <person name="Venter J.C."/>
        </authorList>
    </citation>
    <scope>NUCLEOTIDE SEQUENCE [LARGE SCALE GENOMIC DNA]</scope>
    <source>
        <strain evidence="8 9">RED65</strain>
    </source>
</reference>
<keyword evidence="2 6" id="KW-0472">Membrane</keyword>
<evidence type="ECO:0000256" key="3">
    <source>
        <dbReference type="ARBA" id="ARBA00023139"/>
    </source>
</evidence>
<dbReference type="GO" id="GO:0043165">
    <property type="term" value="P:Gram-negative-bacterium-type cell outer membrane assembly"/>
    <property type="evidence" value="ECO:0007669"/>
    <property type="project" value="UniProtKB-UniRule"/>
</dbReference>
<organism evidence="8 9">
    <name type="scientific">Bermanella marisrubri</name>
    <dbReference type="NCBI Taxonomy" id="207949"/>
    <lineage>
        <taxon>Bacteria</taxon>
        <taxon>Pseudomonadati</taxon>
        <taxon>Pseudomonadota</taxon>
        <taxon>Gammaproteobacteria</taxon>
        <taxon>Oceanospirillales</taxon>
        <taxon>Oceanospirillaceae</taxon>
        <taxon>Bermanella</taxon>
    </lineage>
</organism>
<evidence type="ECO:0000256" key="4">
    <source>
        <dbReference type="ARBA" id="ARBA00023237"/>
    </source>
</evidence>
<accession>Q1N003</accession>
<keyword evidence="3" id="KW-0564">Palmitate</keyword>
<comment type="function">
    <text evidence="6">Part of the outer membrane protein assembly complex, which is involved in assembly and insertion of beta-barrel proteins into the outer membrane.</text>
</comment>